<organism evidence="2 3">
    <name type="scientific">Lactuca saligna</name>
    <name type="common">Willowleaf lettuce</name>
    <dbReference type="NCBI Taxonomy" id="75948"/>
    <lineage>
        <taxon>Eukaryota</taxon>
        <taxon>Viridiplantae</taxon>
        <taxon>Streptophyta</taxon>
        <taxon>Embryophyta</taxon>
        <taxon>Tracheophyta</taxon>
        <taxon>Spermatophyta</taxon>
        <taxon>Magnoliopsida</taxon>
        <taxon>eudicotyledons</taxon>
        <taxon>Gunneridae</taxon>
        <taxon>Pentapetalae</taxon>
        <taxon>asterids</taxon>
        <taxon>campanulids</taxon>
        <taxon>Asterales</taxon>
        <taxon>Asteraceae</taxon>
        <taxon>Cichorioideae</taxon>
        <taxon>Cichorieae</taxon>
        <taxon>Lactucinae</taxon>
        <taxon>Lactuca</taxon>
    </lineage>
</organism>
<evidence type="ECO:0000256" key="1">
    <source>
        <dbReference type="SAM" id="SignalP"/>
    </source>
</evidence>
<feature type="chain" id="PRO_5041226898" evidence="1">
    <location>
        <begin position="26"/>
        <end position="108"/>
    </location>
</feature>
<gene>
    <name evidence="2" type="ORF">LSALG_LOCUS29450</name>
</gene>
<evidence type="ECO:0000313" key="3">
    <source>
        <dbReference type="Proteomes" id="UP001177003"/>
    </source>
</evidence>
<dbReference type="Proteomes" id="UP001177003">
    <property type="component" value="Chromosome 6"/>
</dbReference>
<feature type="signal peptide" evidence="1">
    <location>
        <begin position="1"/>
        <end position="25"/>
    </location>
</feature>
<accession>A0AA36ECA6</accession>
<keyword evidence="1" id="KW-0732">Signal</keyword>
<reference evidence="2" key="1">
    <citation type="submission" date="2023-04" db="EMBL/GenBank/DDBJ databases">
        <authorList>
            <person name="Vijverberg K."/>
            <person name="Xiong W."/>
            <person name="Schranz E."/>
        </authorList>
    </citation>
    <scope>NUCLEOTIDE SEQUENCE</scope>
</reference>
<name>A0AA36ECA6_LACSI</name>
<sequence length="108" mass="12596">MDFIKKLLCVLFLLVFSILIRRQRGRFLNEPTMTYSLMMINSIVERGRLPSHGQQNNAEIGISSTPSHSKKIKLTVNMKELAKNFEMTTKEVREFKLEHNASVRTRKE</sequence>
<dbReference type="EMBL" id="OX465082">
    <property type="protein sequence ID" value="CAI9290247.1"/>
    <property type="molecule type" value="Genomic_DNA"/>
</dbReference>
<evidence type="ECO:0000313" key="2">
    <source>
        <dbReference type="EMBL" id="CAI9290247.1"/>
    </source>
</evidence>
<keyword evidence="3" id="KW-1185">Reference proteome</keyword>
<proteinExistence type="predicted"/>
<protein>
    <submittedName>
        <fullName evidence="2">Uncharacterized protein</fullName>
    </submittedName>
</protein>
<dbReference type="AlphaFoldDB" id="A0AA36ECA6"/>